<feature type="transmembrane region" description="Helical" evidence="8">
    <location>
        <begin position="149"/>
        <end position="167"/>
    </location>
</feature>
<comment type="subcellular location">
    <subcellularLocation>
        <location evidence="1">Cell membrane</location>
        <topology evidence="1">Multi-pass membrane protein</topology>
    </subcellularLocation>
</comment>
<evidence type="ECO:0000256" key="2">
    <source>
        <dbReference type="ARBA" id="ARBA00008432"/>
    </source>
</evidence>
<gene>
    <name evidence="10" type="ORF">GPZ80_24970</name>
</gene>
<dbReference type="InterPro" id="IPR020846">
    <property type="entry name" value="MFS_dom"/>
</dbReference>
<evidence type="ECO:0000256" key="5">
    <source>
        <dbReference type="ARBA" id="ARBA00023063"/>
    </source>
</evidence>
<dbReference type="Proteomes" id="UP000734823">
    <property type="component" value="Unassembled WGS sequence"/>
</dbReference>
<evidence type="ECO:0000259" key="9">
    <source>
        <dbReference type="PROSITE" id="PS50850"/>
    </source>
</evidence>
<dbReference type="InterPro" id="IPR036259">
    <property type="entry name" value="MFS_trans_sf"/>
</dbReference>
<sequence length="515" mass="55293">MSVVAESPPTSEQKTKSRGGRWIDHWEPENEEFWEKTGKPIARRNLIFSIFAENLGFSIWVLWSVVVLNLSNAGFGGGTPFAASELFWLTALPNLVGATLRIPYTFAVPKFGGRLWTTISAALLLIPTTALAAMVHFDFVRSQSHDTQFVILLIVASLAGVGGGNFSSSMANISFFYPEKRKGLALGLNAAGGNLGVATVQLLTPLVVIIGVPYSIAKNPVHPVHLAYAGIMWMPFIIAAVVGAWFFMDSLTMAKADTKSYSTCLKHSQTWVMSILYIGTFGSFIGFSFALPLVIKLTFPEFLIQNPFIGTYLAGLGFLGALIGSVTRPFGGWLSDRIGGARVTLWVFVAMAAFTMLAMYGVNQRSFPLFFASYMVIFALSGAGNGSTYRMIPVIFGALGRKEHAEKGGDLDATLLSFKRQSAAVIGIAGAIGAFGGFLIQQIFRLASVPASSAVASAKTLEAKAEAAAANATWSTSALGVFIVAYVIFGAMTWFFYLRKTSETSRVPSLAYAGV</sequence>
<dbReference type="InterPro" id="IPR011701">
    <property type="entry name" value="MFS"/>
</dbReference>
<evidence type="ECO:0000256" key="7">
    <source>
        <dbReference type="SAM" id="MobiDB-lite"/>
    </source>
</evidence>
<evidence type="ECO:0000256" key="8">
    <source>
        <dbReference type="SAM" id="Phobius"/>
    </source>
</evidence>
<feature type="region of interest" description="Disordered" evidence="7">
    <location>
        <begin position="1"/>
        <end position="21"/>
    </location>
</feature>
<dbReference type="PANTHER" id="PTHR23515">
    <property type="entry name" value="HIGH-AFFINITY NITRATE TRANSPORTER 2.3"/>
    <property type="match status" value="1"/>
</dbReference>
<dbReference type="SUPFAM" id="SSF103473">
    <property type="entry name" value="MFS general substrate transporter"/>
    <property type="match status" value="1"/>
</dbReference>
<feature type="transmembrane region" description="Helical" evidence="8">
    <location>
        <begin position="46"/>
        <end position="66"/>
    </location>
</feature>
<dbReference type="RefSeq" id="WP_187223510.1">
    <property type="nucleotide sequence ID" value="NZ_JABVED010000016.1"/>
</dbReference>
<evidence type="ECO:0000313" key="11">
    <source>
        <dbReference type="Proteomes" id="UP000734823"/>
    </source>
</evidence>
<feature type="transmembrane region" description="Helical" evidence="8">
    <location>
        <begin position="116"/>
        <end position="137"/>
    </location>
</feature>
<keyword evidence="4 8" id="KW-1133">Transmembrane helix</keyword>
<evidence type="ECO:0000256" key="3">
    <source>
        <dbReference type="ARBA" id="ARBA00022692"/>
    </source>
</evidence>
<feature type="transmembrane region" description="Helical" evidence="8">
    <location>
        <begin position="269"/>
        <end position="295"/>
    </location>
</feature>
<feature type="transmembrane region" description="Helical" evidence="8">
    <location>
        <begin position="86"/>
        <end position="104"/>
    </location>
</feature>
<dbReference type="InterPro" id="IPR044772">
    <property type="entry name" value="NO3_transporter"/>
</dbReference>
<evidence type="ECO:0000256" key="6">
    <source>
        <dbReference type="ARBA" id="ARBA00023136"/>
    </source>
</evidence>
<keyword evidence="11" id="KW-1185">Reference proteome</keyword>
<evidence type="ECO:0000256" key="4">
    <source>
        <dbReference type="ARBA" id="ARBA00022989"/>
    </source>
</evidence>
<name>A0ABR7LCH6_9PSEU</name>
<reference evidence="10 11" key="1">
    <citation type="submission" date="2020-06" db="EMBL/GenBank/DDBJ databases">
        <title>Actinokineospora xiongansis sp. nov., isolated from soil of Baiyangdian.</title>
        <authorList>
            <person name="Zhang X."/>
        </authorList>
    </citation>
    <scope>NUCLEOTIDE SEQUENCE [LARGE SCALE GENOMIC DNA]</scope>
    <source>
        <strain evidence="10 11">HBU206404</strain>
    </source>
</reference>
<dbReference type="EMBL" id="JABVED010000016">
    <property type="protein sequence ID" value="MBC6450416.1"/>
    <property type="molecule type" value="Genomic_DNA"/>
</dbReference>
<keyword evidence="5" id="KW-0534">Nitrate assimilation</keyword>
<evidence type="ECO:0000256" key="1">
    <source>
        <dbReference type="ARBA" id="ARBA00004651"/>
    </source>
</evidence>
<evidence type="ECO:0000313" key="10">
    <source>
        <dbReference type="EMBL" id="MBC6450416.1"/>
    </source>
</evidence>
<feature type="transmembrane region" description="Helical" evidence="8">
    <location>
        <begin position="339"/>
        <end position="360"/>
    </location>
</feature>
<feature type="transmembrane region" description="Helical" evidence="8">
    <location>
        <begin position="307"/>
        <end position="327"/>
    </location>
</feature>
<keyword evidence="6 8" id="KW-0472">Membrane</keyword>
<accession>A0ABR7LCH6</accession>
<dbReference type="Gene3D" id="1.20.1250.20">
    <property type="entry name" value="MFS general substrate transporter like domains"/>
    <property type="match status" value="1"/>
</dbReference>
<feature type="transmembrane region" description="Helical" evidence="8">
    <location>
        <begin position="423"/>
        <end position="444"/>
    </location>
</feature>
<keyword evidence="3 8" id="KW-0812">Transmembrane</keyword>
<feature type="domain" description="Major facilitator superfamily (MFS) profile" evidence="9">
    <location>
        <begin position="272"/>
        <end position="515"/>
    </location>
</feature>
<comment type="similarity">
    <text evidence="2">Belongs to the major facilitator superfamily. Nitrate/nitrite porter (TC 2.A.1.8) family.</text>
</comment>
<feature type="transmembrane region" description="Helical" evidence="8">
    <location>
        <begin position="478"/>
        <end position="498"/>
    </location>
</feature>
<organism evidence="10 11">
    <name type="scientific">Actinokineospora xionganensis</name>
    <dbReference type="NCBI Taxonomy" id="2684470"/>
    <lineage>
        <taxon>Bacteria</taxon>
        <taxon>Bacillati</taxon>
        <taxon>Actinomycetota</taxon>
        <taxon>Actinomycetes</taxon>
        <taxon>Pseudonocardiales</taxon>
        <taxon>Pseudonocardiaceae</taxon>
        <taxon>Actinokineospora</taxon>
    </lineage>
</organism>
<feature type="transmembrane region" description="Helical" evidence="8">
    <location>
        <begin position="366"/>
        <end position="383"/>
    </location>
</feature>
<dbReference type="PROSITE" id="PS50850">
    <property type="entry name" value="MFS"/>
    <property type="match status" value="1"/>
</dbReference>
<dbReference type="CDD" id="cd17341">
    <property type="entry name" value="MFS_NRT2_like"/>
    <property type="match status" value="1"/>
</dbReference>
<comment type="caution">
    <text evidence="10">The sequence shown here is derived from an EMBL/GenBank/DDBJ whole genome shotgun (WGS) entry which is preliminary data.</text>
</comment>
<dbReference type="Pfam" id="PF07690">
    <property type="entry name" value="MFS_1"/>
    <property type="match status" value="1"/>
</dbReference>
<feature type="transmembrane region" description="Helical" evidence="8">
    <location>
        <begin position="188"/>
        <end position="214"/>
    </location>
</feature>
<proteinExistence type="inferred from homology"/>
<feature type="transmembrane region" description="Helical" evidence="8">
    <location>
        <begin position="226"/>
        <end position="248"/>
    </location>
</feature>
<protein>
    <submittedName>
        <fullName evidence="10">MFS transporter</fullName>
    </submittedName>
</protein>